<keyword evidence="2" id="KW-1185">Reference proteome</keyword>
<evidence type="ECO:0000313" key="1">
    <source>
        <dbReference type="EMBL" id="GAA4634768.1"/>
    </source>
</evidence>
<protein>
    <recommendedName>
        <fullName evidence="3">TetR family transcriptional regulator</fullName>
    </recommendedName>
</protein>
<evidence type="ECO:0008006" key="3">
    <source>
        <dbReference type="Google" id="ProtNLM"/>
    </source>
</evidence>
<dbReference type="InterPro" id="IPR009057">
    <property type="entry name" value="Homeodomain-like_sf"/>
</dbReference>
<comment type="caution">
    <text evidence="1">The sequence shown here is derived from an EMBL/GenBank/DDBJ whole genome shotgun (WGS) entry which is preliminary data.</text>
</comment>
<evidence type="ECO:0000313" key="2">
    <source>
        <dbReference type="Proteomes" id="UP001501442"/>
    </source>
</evidence>
<accession>A0ABP8UP89</accession>
<gene>
    <name evidence="1" type="ORF">GCM10023196_077580</name>
</gene>
<dbReference type="Gene3D" id="1.10.357.10">
    <property type="entry name" value="Tetracycline Repressor, domain 2"/>
    <property type="match status" value="1"/>
</dbReference>
<organism evidence="1 2">
    <name type="scientific">Actinoallomurus vinaceus</name>
    <dbReference type="NCBI Taxonomy" id="1080074"/>
    <lineage>
        <taxon>Bacteria</taxon>
        <taxon>Bacillati</taxon>
        <taxon>Actinomycetota</taxon>
        <taxon>Actinomycetes</taxon>
        <taxon>Streptosporangiales</taxon>
        <taxon>Thermomonosporaceae</taxon>
        <taxon>Actinoallomurus</taxon>
    </lineage>
</organism>
<sequence length="209" mass="22016">MVDSSTTGRANQKARTRKAIVDACRELIRSGAEITMPQVARAALVSEATAYRYFPDLVSLVRESLVGVWPEPAQALAPVAGSADPAERVAFACEYLMRGIHAYQGAVRAMISHTITAPANPTTRPGIRFGLIDHALAPFEEADGPASLTPTAMTQLKRGLAIIISAEALFTLTDLCGLSVDEAIASAVRAATALTTAAFAEAPADRPVR</sequence>
<dbReference type="SUPFAM" id="SSF46689">
    <property type="entry name" value="Homeodomain-like"/>
    <property type="match status" value="1"/>
</dbReference>
<reference evidence="2" key="1">
    <citation type="journal article" date="2019" name="Int. J. Syst. Evol. Microbiol.">
        <title>The Global Catalogue of Microorganisms (GCM) 10K type strain sequencing project: providing services to taxonomists for standard genome sequencing and annotation.</title>
        <authorList>
            <consortium name="The Broad Institute Genomics Platform"/>
            <consortium name="The Broad Institute Genome Sequencing Center for Infectious Disease"/>
            <person name="Wu L."/>
            <person name="Ma J."/>
        </authorList>
    </citation>
    <scope>NUCLEOTIDE SEQUENCE [LARGE SCALE GENOMIC DNA]</scope>
    <source>
        <strain evidence="2">JCM 17939</strain>
    </source>
</reference>
<name>A0ABP8UP89_9ACTN</name>
<dbReference type="EMBL" id="BAABHK010000014">
    <property type="protein sequence ID" value="GAA4634768.1"/>
    <property type="molecule type" value="Genomic_DNA"/>
</dbReference>
<dbReference type="RefSeq" id="WP_345437740.1">
    <property type="nucleotide sequence ID" value="NZ_BAABHK010000014.1"/>
</dbReference>
<proteinExistence type="predicted"/>
<dbReference type="Proteomes" id="UP001501442">
    <property type="component" value="Unassembled WGS sequence"/>
</dbReference>